<reference evidence="1" key="1">
    <citation type="submission" date="2018-06" db="EMBL/GenBank/DDBJ databases">
        <authorList>
            <person name="Zhirakovskaya E."/>
        </authorList>
    </citation>
    <scope>NUCLEOTIDE SEQUENCE</scope>
</reference>
<dbReference type="EMBL" id="UOEK01000141">
    <property type="protein sequence ID" value="VAV98425.1"/>
    <property type="molecule type" value="Genomic_DNA"/>
</dbReference>
<protein>
    <submittedName>
        <fullName evidence="1">Uncharacterized protein</fullName>
    </submittedName>
</protein>
<sequence>MLLLCNGPPKRLASATAKETHAERLKFDTDVVGAPVPPDPAQSFDAPAAHLYRYGGALS</sequence>
<dbReference type="AlphaFoldDB" id="A0A3B0SUF4"/>
<accession>A0A3B0SUF4</accession>
<gene>
    <name evidence="1" type="ORF">MNBD_ACTINO02-45</name>
</gene>
<organism evidence="1">
    <name type="scientific">hydrothermal vent metagenome</name>
    <dbReference type="NCBI Taxonomy" id="652676"/>
    <lineage>
        <taxon>unclassified sequences</taxon>
        <taxon>metagenomes</taxon>
        <taxon>ecological metagenomes</taxon>
    </lineage>
</organism>
<evidence type="ECO:0000313" key="1">
    <source>
        <dbReference type="EMBL" id="VAV98425.1"/>
    </source>
</evidence>
<proteinExistence type="predicted"/>
<name>A0A3B0SUF4_9ZZZZ</name>